<dbReference type="OrthoDB" id="2283025at2759"/>
<protein>
    <submittedName>
        <fullName evidence="3">Uncharacterized protein</fullName>
    </submittedName>
</protein>
<dbReference type="EMBL" id="MCGT01000025">
    <property type="protein sequence ID" value="ORX49823.1"/>
    <property type="molecule type" value="Genomic_DNA"/>
</dbReference>
<dbReference type="SUPFAM" id="SSF90257">
    <property type="entry name" value="Myosin rod fragments"/>
    <property type="match status" value="1"/>
</dbReference>
<dbReference type="AlphaFoldDB" id="A0A1X2GBE4"/>
<feature type="compositionally biased region" description="Polar residues" evidence="2">
    <location>
        <begin position="558"/>
        <end position="571"/>
    </location>
</feature>
<feature type="compositionally biased region" description="Polar residues" evidence="2">
    <location>
        <begin position="201"/>
        <end position="210"/>
    </location>
</feature>
<gene>
    <name evidence="3" type="ORF">DM01DRAFT_1337959</name>
</gene>
<keyword evidence="4" id="KW-1185">Reference proteome</keyword>
<reference evidence="3 4" key="1">
    <citation type="submission" date="2016-07" db="EMBL/GenBank/DDBJ databases">
        <title>Pervasive Adenine N6-methylation of Active Genes in Fungi.</title>
        <authorList>
            <consortium name="DOE Joint Genome Institute"/>
            <person name="Mondo S.J."/>
            <person name="Dannebaum R.O."/>
            <person name="Kuo R.C."/>
            <person name="Labutti K."/>
            <person name="Haridas S."/>
            <person name="Kuo A."/>
            <person name="Salamov A."/>
            <person name="Ahrendt S.R."/>
            <person name="Lipzen A."/>
            <person name="Sullivan W."/>
            <person name="Andreopoulos W.B."/>
            <person name="Clum A."/>
            <person name="Lindquist E."/>
            <person name="Daum C."/>
            <person name="Ramamoorthy G.K."/>
            <person name="Gryganskyi A."/>
            <person name="Culley D."/>
            <person name="Magnuson J.K."/>
            <person name="James T.Y."/>
            <person name="O'Malley M.A."/>
            <person name="Stajich J.E."/>
            <person name="Spatafora J.W."/>
            <person name="Visel A."/>
            <person name="Grigoriev I.V."/>
        </authorList>
    </citation>
    <scope>NUCLEOTIDE SEQUENCE [LARGE SCALE GENOMIC DNA]</scope>
    <source>
        <strain evidence="3 4">NRRL 3301</strain>
    </source>
</reference>
<evidence type="ECO:0000256" key="2">
    <source>
        <dbReference type="SAM" id="MobiDB-lite"/>
    </source>
</evidence>
<dbReference type="Proteomes" id="UP000242146">
    <property type="component" value="Unassembled WGS sequence"/>
</dbReference>
<organism evidence="3 4">
    <name type="scientific">Hesseltinella vesiculosa</name>
    <dbReference type="NCBI Taxonomy" id="101127"/>
    <lineage>
        <taxon>Eukaryota</taxon>
        <taxon>Fungi</taxon>
        <taxon>Fungi incertae sedis</taxon>
        <taxon>Mucoromycota</taxon>
        <taxon>Mucoromycotina</taxon>
        <taxon>Mucoromycetes</taxon>
        <taxon>Mucorales</taxon>
        <taxon>Cunninghamellaceae</taxon>
        <taxon>Hesseltinella</taxon>
    </lineage>
</organism>
<dbReference type="STRING" id="101127.A0A1X2GBE4"/>
<keyword evidence="1" id="KW-0175">Coiled coil</keyword>
<feature type="coiled-coil region" evidence="1">
    <location>
        <begin position="230"/>
        <end position="292"/>
    </location>
</feature>
<name>A0A1X2GBE4_9FUNG</name>
<feature type="compositionally biased region" description="Basic and acidic residues" evidence="2">
    <location>
        <begin position="211"/>
        <end position="221"/>
    </location>
</feature>
<feature type="compositionally biased region" description="Pro residues" evidence="2">
    <location>
        <begin position="418"/>
        <end position="431"/>
    </location>
</feature>
<accession>A0A1X2GBE4</accession>
<proteinExistence type="predicted"/>
<evidence type="ECO:0000313" key="3">
    <source>
        <dbReference type="EMBL" id="ORX49823.1"/>
    </source>
</evidence>
<comment type="caution">
    <text evidence="3">The sequence shown here is derived from an EMBL/GenBank/DDBJ whole genome shotgun (WGS) entry which is preliminary data.</text>
</comment>
<evidence type="ECO:0000256" key="1">
    <source>
        <dbReference type="SAM" id="Coils"/>
    </source>
</evidence>
<evidence type="ECO:0000313" key="4">
    <source>
        <dbReference type="Proteomes" id="UP000242146"/>
    </source>
</evidence>
<dbReference type="Gene3D" id="1.10.287.1490">
    <property type="match status" value="1"/>
</dbReference>
<feature type="region of interest" description="Disordered" evidence="2">
    <location>
        <begin position="555"/>
        <end position="594"/>
    </location>
</feature>
<feature type="region of interest" description="Disordered" evidence="2">
    <location>
        <begin position="187"/>
        <end position="230"/>
    </location>
</feature>
<sequence length="614" mass="68582">MTMESEIAFQNRLALAKKRNADREKELQRLKSRGVVSVLNKAFDAQGNVIDPSPSPSTSLKSSSALHRMRSMEDDLAIATDRWTVVHLPPEAQSPTSIHDDFHDAVTTPVNDNDHASLLATIQEAVEPRPSAELLSNGNDSSQLDKASQDMLQHYILLKEIESAKVHQLSNLVRKQDQVIHELENSLQSEWEKTHQPPSPDSASQPLPNSNDDHPDHDHPDQPAAPENPSPALLQQLADLQQKIADLQQQRLTYEQSIGTLQSTLQSSEQQVQELTKELSQLQFQCHDQQDQIDNKMDRLTKQMYTHNQHHPLPALPLPTPTTPNPPSFSAYLPVQLPPPTTALPPVPPFQPRHDPARDSTITLQSRMSMMSASSEATSRYSRVTLPRTTKKKPSAHVLSWPNSNVSPSSPVFGPIGPPPTCPLPPLPPPGSIDQQPHEELSSKVLVEDGQRMPSDEDDERLDPYMPWTTETLKDADHPPSNLLSRRKVSSTLELLLMATPTTDSLIQNDVDIQQDESYLAFAEQLQSSLSVSKEIDQLHVWDNEILEQIRRYHPKSPTHSSASFTTNPSSVLDDDLDRPAPPASVHSKKSNNSSHFYTSNNTFWKGMKKKLRV</sequence>
<feature type="region of interest" description="Disordered" evidence="2">
    <location>
        <begin position="418"/>
        <end position="439"/>
    </location>
</feature>